<organism evidence="1 2">
    <name type="scientific">Batillaria attramentaria</name>
    <dbReference type="NCBI Taxonomy" id="370345"/>
    <lineage>
        <taxon>Eukaryota</taxon>
        <taxon>Metazoa</taxon>
        <taxon>Spiralia</taxon>
        <taxon>Lophotrochozoa</taxon>
        <taxon>Mollusca</taxon>
        <taxon>Gastropoda</taxon>
        <taxon>Caenogastropoda</taxon>
        <taxon>Sorbeoconcha</taxon>
        <taxon>Cerithioidea</taxon>
        <taxon>Batillariidae</taxon>
        <taxon>Batillaria</taxon>
    </lineage>
</organism>
<dbReference type="AlphaFoldDB" id="A0ABD0M7K0"/>
<proteinExistence type="predicted"/>
<protein>
    <submittedName>
        <fullName evidence="1">Uncharacterized protein</fullName>
    </submittedName>
</protein>
<gene>
    <name evidence="1" type="ORF">BaRGS_00001088</name>
</gene>
<sequence>MNGAALNAARCHVAYKQHAALHASVPSVGSISDLFLGKTSAHAVRPSSASVHTATIIHTQERERNENTILASQLWQIPEFSAFVLCMSSCARRAVKIYITPAGSF</sequence>
<keyword evidence="2" id="KW-1185">Reference proteome</keyword>
<name>A0ABD0M7K0_9CAEN</name>
<comment type="caution">
    <text evidence="1">The sequence shown here is derived from an EMBL/GenBank/DDBJ whole genome shotgun (WGS) entry which is preliminary data.</text>
</comment>
<accession>A0ABD0M7K0</accession>
<evidence type="ECO:0000313" key="1">
    <source>
        <dbReference type="EMBL" id="KAK7507153.1"/>
    </source>
</evidence>
<dbReference type="Proteomes" id="UP001519460">
    <property type="component" value="Unassembled WGS sequence"/>
</dbReference>
<reference evidence="1 2" key="1">
    <citation type="journal article" date="2023" name="Sci. Data">
        <title>Genome assembly of the Korean intertidal mud-creeper Batillaria attramentaria.</title>
        <authorList>
            <person name="Patra A.K."/>
            <person name="Ho P.T."/>
            <person name="Jun S."/>
            <person name="Lee S.J."/>
            <person name="Kim Y."/>
            <person name="Won Y.J."/>
        </authorList>
    </citation>
    <scope>NUCLEOTIDE SEQUENCE [LARGE SCALE GENOMIC DNA]</scope>
    <source>
        <strain evidence="1">Wonlab-2016</strain>
    </source>
</reference>
<dbReference type="EMBL" id="JACVVK020000004">
    <property type="protein sequence ID" value="KAK7507153.1"/>
    <property type="molecule type" value="Genomic_DNA"/>
</dbReference>
<evidence type="ECO:0000313" key="2">
    <source>
        <dbReference type="Proteomes" id="UP001519460"/>
    </source>
</evidence>